<name>A0AAW9HEX0_9ACTO</name>
<evidence type="ECO:0000256" key="2">
    <source>
        <dbReference type="ARBA" id="ARBA00023125"/>
    </source>
</evidence>
<dbReference type="InterPro" id="IPR036388">
    <property type="entry name" value="WH-like_DNA-bd_sf"/>
</dbReference>
<dbReference type="GeneID" id="92814488"/>
<protein>
    <submittedName>
        <fullName evidence="5">GntR family transcriptional regulator</fullName>
    </submittedName>
</protein>
<evidence type="ECO:0000313" key="6">
    <source>
        <dbReference type="EMBL" id="MDY5145859.1"/>
    </source>
</evidence>
<gene>
    <name evidence="5" type="ORF">R6G74_07970</name>
    <name evidence="6" type="ORF">R6P33_02315</name>
</gene>
<keyword evidence="7" id="KW-1185">Reference proteome</keyword>
<accession>A0AAW9HEX0</accession>
<evidence type="ECO:0000256" key="3">
    <source>
        <dbReference type="ARBA" id="ARBA00023163"/>
    </source>
</evidence>
<evidence type="ECO:0000313" key="7">
    <source>
        <dbReference type="Proteomes" id="UP001284901"/>
    </source>
</evidence>
<dbReference type="AlphaFoldDB" id="A0AAW9HEX0"/>
<evidence type="ECO:0000313" key="8">
    <source>
        <dbReference type="Proteomes" id="UP001288320"/>
    </source>
</evidence>
<dbReference type="Proteomes" id="UP001288320">
    <property type="component" value="Unassembled WGS sequence"/>
</dbReference>
<keyword evidence="3" id="KW-0804">Transcription</keyword>
<sequence>MEFSSAVPIYVQLAEDLRRRILSGELGPGEKVMSTTEYAATYRINPATANKAFSLLVEEGILEKRRGIGMFVTAGAQAALRERGRATYLSDTLAPALAAGRALGLSPAEISALVSTYWEENQ</sequence>
<dbReference type="PROSITE" id="PS50949">
    <property type="entry name" value="HTH_GNTR"/>
    <property type="match status" value="1"/>
</dbReference>
<evidence type="ECO:0000259" key="4">
    <source>
        <dbReference type="PROSITE" id="PS50949"/>
    </source>
</evidence>
<proteinExistence type="predicted"/>
<organism evidence="5 8">
    <name type="scientific">Actinotignum timonense</name>
    <dbReference type="NCBI Taxonomy" id="1870995"/>
    <lineage>
        <taxon>Bacteria</taxon>
        <taxon>Bacillati</taxon>
        <taxon>Actinomycetota</taxon>
        <taxon>Actinomycetes</taxon>
        <taxon>Actinomycetales</taxon>
        <taxon>Actinomycetaceae</taxon>
        <taxon>Actinotignum</taxon>
    </lineage>
</organism>
<feature type="domain" description="HTH gntR-type" evidence="4">
    <location>
        <begin position="7"/>
        <end position="75"/>
    </location>
</feature>
<comment type="caution">
    <text evidence="5">The sequence shown here is derived from an EMBL/GenBank/DDBJ whole genome shotgun (WGS) entry which is preliminary data.</text>
</comment>
<dbReference type="InterPro" id="IPR000524">
    <property type="entry name" value="Tscrpt_reg_HTH_GntR"/>
</dbReference>
<evidence type="ECO:0000313" key="5">
    <source>
        <dbReference type="EMBL" id="MDY5141238.1"/>
    </source>
</evidence>
<dbReference type="GO" id="GO:0003700">
    <property type="term" value="F:DNA-binding transcription factor activity"/>
    <property type="evidence" value="ECO:0007669"/>
    <property type="project" value="InterPro"/>
</dbReference>
<dbReference type="RefSeq" id="WP_026428239.1">
    <property type="nucleotide sequence ID" value="NZ_CAUPFC010000014.1"/>
</dbReference>
<dbReference type="CDD" id="cd07377">
    <property type="entry name" value="WHTH_GntR"/>
    <property type="match status" value="1"/>
</dbReference>
<dbReference type="GO" id="GO:0003677">
    <property type="term" value="F:DNA binding"/>
    <property type="evidence" value="ECO:0007669"/>
    <property type="project" value="UniProtKB-KW"/>
</dbReference>
<dbReference type="PANTHER" id="PTHR38445">
    <property type="entry name" value="HTH-TYPE TRANSCRIPTIONAL REPRESSOR YTRA"/>
    <property type="match status" value="1"/>
</dbReference>
<dbReference type="PANTHER" id="PTHR38445:SF9">
    <property type="entry name" value="HTH-TYPE TRANSCRIPTIONAL REPRESSOR YTRA"/>
    <property type="match status" value="1"/>
</dbReference>
<dbReference type="EMBL" id="JAWNFY010000005">
    <property type="protein sequence ID" value="MDY5145859.1"/>
    <property type="molecule type" value="Genomic_DNA"/>
</dbReference>
<dbReference type="Proteomes" id="UP001284901">
    <property type="component" value="Unassembled WGS sequence"/>
</dbReference>
<dbReference type="EMBL" id="JAWNFV010000018">
    <property type="protein sequence ID" value="MDY5141238.1"/>
    <property type="molecule type" value="Genomic_DNA"/>
</dbReference>
<keyword evidence="2" id="KW-0238">DNA-binding</keyword>
<dbReference type="SUPFAM" id="SSF46785">
    <property type="entry name" value="Winged helix' DNA-binding domain"/>
    <property type="match status" value="1"/>
</dbReference>
<dbReference type="Gene3D" id="1.10.10.10">
    <property type="entry name" value="Winged helix-like DNA-binding domain superfamily/Winged helix DNA-binding domain"/>
    <property type="match status" value="1"/>
</dbReference>
<evidence type="ECO:0000256" key="1">
    <source>
        <dbReference type="ARBA" id="ARBA00023015"/>
    </source>
</evidence>
<dbReference type="InterPro" id="IPR036390">
    <property type="entry name" value="WH_DNA-bd_sf"/>
</dbReference>
<dbReference type="Pfam" id="PF00392">
    <property type="entry name" value="GntR"/>
    <property type="match status" value="1"/>
</dbReference>
<keyword evidence="1" id="KW-0805">Transcription regulation</keyword>
<reference evidence="5 7" key="1">
    <citation type="submission" date="2023-10" db="EMBL/GenBank/DDBJ databases">
        <title>Whole Genome based description of the genera Actinobaculum and Actinotignum reveals a complex phylogenetic relationship within the species included in the genus Actinotignum.</title>
        <authorList>
            <person name="Jensen C.S."/>
            <person name="Dargis R."/>
            <person name="Kemp M."/>
            <person name="Christensen J.J."/>
        </authorList>
    </citation>
    <scope>NUCLEOTIDE SEQUENCE</scope>
    <source>
        <strain evidence="6 7">SLA_B089</strain>
        <strain evidence="5">SLA_B245</strain>
    </source>
</reference>
<dbReference type="SMART" id="SM00345">
    <property type="entry name" value="HTH_GNTR"/>
    <property type="match status" value="1"/>
</dbReference>